<keyword evidence="2" id="KW-1185">Reference proteome</keyword>
<evidence type="ECO:0000313" key="2">
    <source>
        <dbReference type="Proteomes" id="UP001325248"/>
    </source>
</evidence>
<protein>
    <submittedName>
        <fullName evidence="1">Uncharacterized protein</fullName>
    </submittedName>
</protein>
<reference evidence="1" key="1">
    <citation type="submission" date="2023-10" db="EMBL/GenBank/DDBJ databases">
        <title>Genome sequence of Blautia coccoides DSM 935.</title>
        <authorList>
            <person name="Boeer T."/>
            <person name="Bengelsdorf F.R."/>
            <person name="Daniel R."/>
            <person name="Poehlein A."/>
        </authorList>
    </citation>
    <scope>NUCLEOTIDE SEQUENCE [LARGE SCALE GENOMIC DNA]</scope>
    <source>
        <strain evidence="1">DSM 935</strain>
    </source>
</reference>
<sequence length="147" mass="16723">MRQIAGSLEINVLIYADEKETLWSYRNMLYDIRKKKPYRLELTLTKSLSTLINVASFLHGGVDLLCFMAPTGPETLDRLQSLACEQESVMLVVYEAGELLWEYYQGGSKRGAGRLSVINDTQDLRNIAENLCDCLVEKKSVLRQLTE</sequence>
<dbReference type="Proteomes" id="UP001325248">
    <property type="component" value="Chromosome"/>
</dbReference>
<accession>A0ABZ0U507</accession>
<evidence type="ECO:0000313" key="1">
    <source>
        <dbReference type="EMBL" id="WPX72309.1"/>
    </source>
</evidence>
<name>A0ABZ0U507_9FIRM</name>
<organism evidence="1 2">
    <name type="scientific">Blautia producta</name>
    <dbReference type="NCBI Taxonomy" id="33035"/>
    <lineage>
        <taxon>Bacteria</taxon>
        <taxon>Bacillati</taxon>
        <taxon>Bacillota</taxon>
        <taxon>Clostridia</taxon>
        <taxon>Lachnospirales</taxon>
        <taxon>Lachnospiraceae</taxon>
        <taxon>Blautia</taxon>
    </lineage>
</organism>
<proteinExistence type="predicted"/>
<dbReference type="EMBL" id="CP136422">
    <property type="protein sequence ID" value="WPX72309.1"/>
    <property type="molecule type" value="Genomic_DNA"/>
</dbReference>
<gene>
    <name evidence="1" type="ORF">BLCOC_06450</name>
</gene>